<organism evidence="2 3">
    <name type="scientific">Azonexus hydrophilus</name>
    <dbReference type="NCBI Taxonomy" id="418702"/>
    <lineage>
        <taxon>Bacteria</taxon>
        <taxon>Pseudomonadati</taxon>
        <taxon>Pseudomonadota</taxon>
        <taxon>Betaproteobacteria</taxon>
        <taxon>Rhodocyclales</taxon>
        <taxon>Azonexaceae</taxon>
        <taxon>Azonexus</taxon>
    </lineage>
</organism>
<protein>
    <submittedName>
        <fullName evidence="2">DUF2933 domain-containing protein</fullName>
    </submittedName>
</protein>
<feature type="transmembrane region" description="Helical" evidence="1">
    <location>
        <begin position="14"/>
        <end position="34"/>
    </location>
</feature>
<evidence type="ECO:0000313" key="3">
    <source>
        <dbReference type="Proteomes" id="UP001479520"/>
    </source>
</evidence>
<keyword evidence="1" id="KW-1133">Transmembrane helix</keyword>
<keyword evidence="3" id="KW-1185">Reference proteome</keyword>
<proteinExistence type="predicted"/>
<reference evidence="2 3" key="1">
    <citation type="submission" date="2024-04" db="EMBL/GenBank/DDBJ databases">
        <title>Dissimilatory iodate-reducing microorganisms contribute to the enrichment of iodine in groundwater.</title>
        <authorList>
            <person name="Jiang Z."/>
        </authorList>
    </citation>
    <scope>NUCLEOTIDE SEQUENCE [LARGE SCALE GENOMIC DNA]</scope>
    <source>
        <strain evidence="2 3">NCP973</strain>
    </source>
</reference>
<evidence type="ECO:0000313" key="2">
    <source>
        <dbReference type="EMBL" id="WZJ22234.1"/>
    </source>
</evidence>
<dbReference type="Proteomes" id="UP001479520">
    <property type="component" value="Chromosome"/>
</dbReference>
<accession>A0ABZ2XHZ6</accession>
<keyword evidence="1" id="KW-0472">Membrane</keyword>
<gene>
    <name evidence="2" type="ORF">AADV58_03525</name>
</gene>
<evidence type="ECO:0000256" key="1">
    <source>
        <dbReference type="SAM" id="Phobius"/>
    </source>
</evidence>
<dbReference type="EMBL" id="CP151406">
    <property type="protein sequence ID" value="WZJ22234.1"/>
    <property type="molecule type" value="Genomic_DNA"/>
</dbReference>
<sequence length="78" mass="8929">MKAESEHHHPEPWYRSRGAVVAAMIAVTLGFFIVREHWEHLAGRWIYLLLLLCPLMHFFGHGGHNGHGKEKGSDEQNS</sequence>
<dbReference type="Pfam" id="PF11666">
    <property type="entry name" value="DUF2933"/>
    <property type="match status" value="1"/>
</dbReference>
<keyword evidence="1" id="KW-0812">Transmembrane</keyword>
<feature type="transmembrane region" description="Helical" evidence="1">
    <location>
        <begin position="41"/>
        <end position="59"/>
    </location>
</feature>
<name>A0ABZ2XHZ6_9RHOO</name>
<dbReference type="RefSeq" id="WP_341744107.1">
    <property type="nucleotide sequence ID" value="NZ_CP151406.1"/>
</dbReference>
<dbReference type="InterPro" id="IPR021682">
    <property type="entry name" value="DUF2933"/>
</dbReference>